<evidence type="ECO:0000313" key="8">
    <source>
        <dbReference type="Proteomes" id="UP001172681"/>
    </source>
</evidence>
<comment type="caution">
    <text evidence="7">The sequence shown here is derived from an EMBL/GenBank/DDBJ whole genome shotgun (WGS) entry which is preliminary data.</text>
</comment>
<feature type="transmembrane region" description="Helical" evidence="5">
    <location>
        <begin position="125"/>
        <end position="145"/>
    </location>
</feature>
<dbReference type="GO" id="GO:0005886">
    <property type="term" value="C:plasma membrane"/>
    <property type="evidence" value="ECO:0007669"/>
    <property type="project" value="TreeGrafter"/>
</dbReference>
<dbReference type="PANTHER" id="PTHR23501">
    <property type="entry name" value="MAJOR FACILITATOR SUPERFAMILY"/>
    <property type="match status" value="1"/>
</dbReference>
<evidence type="ECO:0000256" key="3">
    <source>
        <dbReference type="ARBA" id="ARBA00022989"/>
    </source>
</evidence>
<feature type="domain" description="Major facilitator superfamily (MFS) profile" evidence="6">
    <location>
        <begin position="34"/>
        <end position="545"/>
    </location>
</feature>
<keyword evidence="4 5" id="KW-0472">Membrane</keyword>
<evidence type="ECO:0000256" key="1">
    <source>
        <dbReference type="ARBA" id="ARBA00004141"/>
    </source>
</evidence>
<feature type="transmembrane region" description="Helical" evidence="5">
    <location>
        <begin position="395"/>
        <end position="417"/>
    </location>
</feature>
<dbReference type="Gene3D" id="1.20.1250.20">
    <property type="entry name" value="MFS general substrate transporter like domains"/>
    <property type="match status" value="1"/>
</dbReference>
<dbReference type="CDD" id="cd06179">
    <property type="entry name" value="MFS_TRI12_like"/>
    <property type="match status" value="1"/>
</dbReference>
<feature type="transmembrane region" description="Helical" evidence="5">
    <location>
        <begin position="233"/>
        <end position="252"/>
    </location>
</feature>
<dbReference type="InterPro" id="IPR005829">
    <property type="entry name" value="Sugar_transporter_CS"/>
</dbReference>
<evidence type="ECO:0000259" key="6">
    <source>
        <dbReference type="PROSITE" id="PS50850"/>
    </source>
</evidence>
<dbReference type="GO" id="GO:0022857">
    <property type="term" value="F:transmembrane transporter activity"/>
    <property type="evidence" value="ECO:0007669"/>
    <property type="project" value="InterPro"/>
</dbReference>
<dbReference type="PANTHER" id="PTHR23501:SF195">
    <property type="entry name" value="PEP5"/>
    <property type="match status" value="1"/>
</dbReference>
<evidence type="ECO:0000313" key="7">
    <source>
        <dbReference type="EMBL" id="KAJ9634168.1"/>
    </source>
</evidence>
<dbReference type="InterPro" id="IPR020846">
    <property type="entry name" value="MFS_dom"/>
</dbReference>
<feature type="transmembrane region" description="Helical" evidence="5">
    <location>
        <begin position="191"/>
        <end position="212"/>
    </location>
</feature>
<feature type="transmembrane region" description="Helical" evidence="5">
    <location>
        <begin position="101"/>
        <end position="119"/>
    </location>
</feature>
<gene>
    <name evidence="7" type="ORF">H2204_006499</name>
</gene>
<feature type="transmembrane region" description="Helical" evidence="5">
    <location>
        <begin position="370"/>
        <end position="389"/>
    </location>
</feature>
<feature type="transmembrane region" description="Helical" evidence="5">
    <location>
        <begin position="303"/>
        <end position="322"/>
    </location>
</feature>
<name>A0AA38Y3L7_9EURO</name>
<accession>A0AA38Y3L7</accession>
<feature type="transmembrane region" description="Helical" evidence="5">
    <location>
        <begin position="521"/>
        <end position="540"/>
    </location>
</feature>
<sequence length="575" mass="61763">MKTLESMIEKSSQDELEELPIGQEANGEIHIKTYLLIVAINLVYVAQLISVVGSGSLARNITAVVGGEDKTVWFTSIITIVTTVLSPPISQAADYWGRKWLLIFCTSMGVVGSLIISRAQNVGTLLVGFTFSGIAFGAQPLIPTVSSEVVPRKLRSYAQAFVNFVGAAAALVALLIGGGLTRYGHNANFRIYFYICAGVFALGALATGLLYHPPPRDLQKNLTFKEKMRQLDWPAYFLLTSGLVLFCIGLSWSQNPYPWSDARVSAPFAVGVVLLICLVLYVCFIKKDGMIHHSLFRHRNFPIALGCLFAEGLSFFSFNNYLPFETSILFTTDPLMIGLHFGIAFIASIPISAVGGAWSYHTKTLRPPAMFALLLFVAFFATIATVNVHTDPANFWGYPVIAGSGLALCIVCLMTLAQFATPPELISTTTGLVIAVRNLGGTVGLAIYNAVFNSCMSNNLGPKIAAATLPLGLPESSLGPFIGAITADNQTALAHIPHVNEAIIAAGALAVKETYVVCFRYVWVTAGSFAAAALIASLFIRDPKSEFNLHIDAPVEVVGAVSPVEKVTTRHSTEA</sequence>
<feature type="transmembrane region" description="Helical" evidence="5">
    <location>
        <begin position="264"/>
        <end position="283"/>
    </location>
</feature>
<dbReference type="SUPFAM" id="SSF103473">
    <property type="entry name" value="MFS general substrate transporter"/>
    <property type="match status" value="1"/>
</dbReference>
<dbReference type="AlphaFoldDB" id="A0AA38Y3L7"/>
<evidence type="ECO:0000256" key="2">
    <source>
        <dbReference type="ARBA" id="ARBA00022692"/>
    </source>
</evidence>
<keyword evidence="2 5" id="KW-0812">Transmembrane</keyword>
<dbReference type="Proteomes" id="UP001172681">
    <property type="component" value="Unassembled WGS sequence"/>
</dbReference>
<dbReference type="InterPro" id="IPR011701">
    <property type="entry name" value="MFS"/>
</dbReference>
<feature type="transmembrane region" description="Helical" evidence="5">
    <location>
        <begin position="33"/>
        <end position="52"/>
    </location>
</feature>
<dbReference type="InterPro" id="IPR053791">
    <property type="entry name" value="MFS_Tri12-like"/>
</dbReference>
<comment type="subcellular location">
    <subcellularLocation>
        <location evidence="1">Membrane</location>
        <topology evidence="1">Multi-pass membrane protein</topology>
    </subcellularLocation>
</comment>
<dbReference type="PROSITE" id="PS50850">
    <property type="entry name" value="MFS"/>
    <property type="match status" value="1"/>
</dbReference>
<dbReference type="Pfam" id="PF07690">
    <property type="entry name" value="MFS_1"/>
    <property type="match status" value="1"/>
</dbReference>
<protein>
    <recommendedName>
        <fullName evidence="6">Major facilitator superfamily (MFS) profile domain-containing protein</fullName>
    </recommendedName>
</protein>
<feature type="transmembrane region" description="Helical" evidence="5">
    <location>
        <begin position="72"/>
        <end position="89"/>
    </location>
</feature>
<dbReference type="EMBL" id="JAPDRN010000040">
    <property type="protein sequence ID" value="KAJ9634168.1"/>
    <property type="molecule type" value="Genomic_DNA"/>
</dbReference>
<proteinExistence type="predicted"/>
<evidence type="ECO:0000256" key="5">
    <source>
        <dbReference type="SAM" id="Phobius"/>
    </source>
</evidence>
<keyword evidence="8" id="KW-1185">Reference proteome</keyword>
<feature type="transmembrane region" description="Helical" evidence="5">
    <location>
        <begin position="429"/>
        <end position="451"/>
    </location>
</feature>
<keyword evidence="3 5" id="KW-1133">Transmembrane helix</keyword>
<organism evidence="7 8">
    <name type="scientific">Knufia peltigerae</name>
    <dbReference type="NCBI Taxonomy" id="1002370"/>
    <lineage>
        <taxon>Eukaryota</taxon>
        <taxon>Fungi</taxon>
        <taxon>Dikarya</taxon>
        <taxon>Ascomycota</taxon>
        <taxon>Pezizomycotina</taxon>
        <taxon>Eurotiomycetes</taxon>
        <taxon>Chaetothyriomycetidae</taxon>
        <taxon>Chaetothyriales</taxon>
        <taxon>Trichomeriaceae</taxon>
        <taxon>Knufia</taxon>
    </lineage>
</organism>
<reference evidence="7" key="1">
    <citation type="submission" date="2022-10" db="EMBL/GenBank/DDBJ databases">
        <title>Culturing micro-colonial fungi from biological soil crusts in the Mojave desert and describing Neophaeococcomyces mojavensis, and introducing the new genera and species Taxawa tesnikishii.</title>
        <authorList>
            <person name="Kurbessoian T."/>
            <person name="Stajich J.E."/>
        </authorList>
    </citation>
    <scope>NUCLEOTIDE SEQUENCE</scope>
    <source>
        <strain evidence="7">TK_35</strain>
    </source>
</reference>
<evidence type="ECO:0000256" key="4">
    <source>
        <dbReference type="ARBA" id="ARBA00023136"/>
    </source>
</evidence>
<feature type="transmembrane region" description="Helical" evidence="5">
    <location>
        <begin position="334"/>
        <end position="358"/>
    </location>
</feature>
<dbReference type="PROSITE" id="PS00216">
    <property type="entry name" value="SUGAR_TRANSPORT_1"/>
    <property type="match status" value="1"/>
</dbReference>
<dbReference type="InterPro" id="IPR036259">
    <property type="entry name" value="MFS_trans_sf"/>
</dbReference>
<feature type="transmembrane region" description="Helical" evidence="5">
    <location>
        <begin position="157"/>
        <end position="179"/>
    </location>
</feature>